<dbReference type="Gene3D" id="3.40.190.10">
    <property type="entry name" value="Periplasmic binding protein-like II"/>
    <property type="match status" value="2"/>
</dbReference>
<keyword evidence="4" id="KW-0804">Transcription</keyword>
<keyword evidence="7" id="KW-1185">Reference proteome</keyword>
<evidence type="ECO:0000259" key="5">
    <source>
        <dbReference type="PROSITE" id="PS50931"/>
    </source>
</evidence>
<dbReference type="Gene3D" id="1.10.10.10">
    <property type="entry name" value="Winged helix-like DNA-binding domain superfamily/Winged helix DNA-binding domain"/>
    <property type="match status" value="1"/>
</dbReference>
<dbReference type="SUPFAM" id="SSF53850">
    <property type="entry name" value="Periplasmic binding protein-like II"/>
    <property type="match status" value="1"/>
</dbReference>
<dbReference type="InterPro" id="IPR000847">
    <property type="entry name" value="LysR_HTH_N"/>
</dbReference>
<dbReference type="InterPro" id="IPR037402">
    <property type="entry name" value="YidZ_PBP2"/>
</dbReference>
<dbReference type="SUPFAM" id="SSF46785">
    <property type="entry name" value="Winged helix' DNA-binding domain"/>
    <property type="match status" value="1"/>
</dbReference>
<name>A0ABZ2L9X2_9BACT</name>
<keyword evidence="3" id="KW-0238">DNA-binding</keyword>
<organism evidence="6 7">
    <name type="scientific">Pendulispora rubella</name>
    <dbReference type="NCBI Taxonomy" id="2741070"/>
    <lineage>
        <taxon>Bacteria</taxon>
        <taxon>Pseudomonadati</taxon>
        <taxon>Myxococcota</taxon>
        <taxon>Myxococcia</taxon>
        <taxon>Myxococcales</taxon>
        <taxon>Sorangiineae</taxon>
        <taxon>Pendulisporaceae</taxon>
        <taxon>Pendulispora</taxon>
    </lineage>
</organism>
<dbReference type="EMBL" id="CP089983">
    <property type="protein sequence ID" value="WXB06374.1"/>
    <property type="molecule type" value="Genomic_DNA"/>
</dbReference>
<dbReference type="InterPro" id="IPR005119">
    <property type="entry name" value="LysR_subst-bd"/>
</dbReference>
<sequence>MSNFDIRAINLNLLPALDALLVEGSVGAAARRMHVSQSAMSHSLAKLRELFDDPLFVPSGRRLVPTERAIALSGTLPAALEHLRDAMNPPQPFEPRTSLRTFRLATVDYFELTALPDALEHLRRHAPGVGLEIERFSPASLAHLVAGELDLALIGGSVPTPSTGLRRVSLYREPFAVIARPGHPRVGRRLDLSRYLELGHVLVSVEGRRDGVVDRALAKLGKTRRVALRVPHFISAPMAVLHSDHVCTLPSSVARRARELLGLRVFSPPLAVPASDVVALWPARHDHDPARRWFRELFLSGRALSPHARTLMRQPRE</sequence>
<comment type="similarity">
    <text evidence="1">Belongs to the LysR transcriptional regulatory family.</text>
</comment>
<accession>A0ABZ2L9X2</accession>
<evidence type="ECO:0000313" key="6">
    <source>
        <dbReference type="EMBL" id="WXB06374.1"/>
    </source>
</evidence>
<dbReference type="Pfam" id="PF03466">
    <property type="entry name" value="LysR_substrate"/>
    <property type="match status" value="1"/>
</dbReference>
<dbReference type="RefSeq" id="WP_394836020.1">
    <property type="nucleotide sequence ID" value="NZ_CP089929.1"/>
</dbReference>
<dbReference type="PROSITE" id="PS50931">
    <property type="entry name" value="HTH_LYSR"/>
    <property type="match status" value="1"/>
</dbReference>
<dbReference type="Proteomes" id="UP001374803">
    <property type="component" value="Chromosome"/>
</dbReference>
<proteinExistence type="inferred from homology"/>
<keyword evidence="2" id="KW-0805">Transcription regulation</keyword>
<dbReference type="InterPro" id="IPR036388">
    <property type="entry name" value="WH-like_DNA-bd_sf"/>
</dbReference>
<dbReference type="InterPro" id="IPR050389">
    <property type="entry name" value="LysR-type_TF"/>
</dbReference>
<dbReference type="PANTHER" id="PTHR30118">
    <property type="entry name" value="HTH-TYPE TRANSCRIPTIONAL REGULATOR LEUO-RELATED"/>
    <property type="match status" value="1"/>
</dbReference>
<dbReference type="CDD" id="cd08417">
    <property type="entry name" value="PBP2_Nitroaromatics_like"/>
    <property type="match status" value="1"/>
</dbReference>
<protein>
    <submittedName>
        <fullName evidence="6">LysR family transcriptional regulator</fullName>
    </submittedName>
</protein>
<dbReference type="InterPro" id="IPR036390">
    <property type="entry name" value="WH_DNA-bd_sf"/>
</dbReference>
<dbReference type="PANTHER" id="PTHR30118:SF15">
    <property type="entry name" value="TRANSCRIPTIONAL REGULATORY PROTEIN"/>
    <property type="match status" value="1"/>
</dbReference>
<evidence type="ECO:0000256" key="2">
    <source>
        <dbReference type="ARBA" id="ARBA00023015"/>
    </source>
</evidence>
<evidence type="ECO:0000256" key="4">
    <source>
        <dbReference type="ARBA" id="ARBA00023163"/>
    </source>
</evidence>
<evidence type="ECO:0000313" key="7">
    <source>
        <dbReference type="Proteomes" id="UP001374803"/>
    </source>
</evidence>
<evidence type="ECO:0000256" key="3">
    <source>
        <dbReference type="ARBA" id="ARBA00023125"/>
    </source>
</evidence>
<feature type="domain" description="HTH lysR-type" evidence="5">
    <location>
        <begin position="9"/>
        <end position="66"/>
    </location>
</feature>
<evidence type="ECO:0000256" key="1">
    <source>
        <dbReference type="ARBA" id="ARBA00009437"/>
    </source>
</evidence>
<dbReference type="Pfam" id="PF00126">
    <property type="entry name" value="HTH_1"/>
    <property type="match status" value="1"/>
</dbReference>
<gene>
    <name evidence="6" type="ORF">LVJ94_03825</name>
</gene>
<reference evidence="6" key="1">
    <citation type="submission" date="2021-12" db="EMBL/GenBank/DDBJ databases">
        <title>Discovery of the Pendulisporaceae a myxobacterial family with distinct sporulation behavior and unique specialized metabolism.</title>
        <authorList>
            <person name="Garcia R."/>
            <person name="Popoff A."/>
            <person name="Bader C.D."/>
            <person name="Loehr J."/>
            <person name="Walesch S."/>
            <person name="Walt C."/>
            <person name="Boldt J."/>
            <person name="Bunk B."/>
            <person name="Haeckl F.J.F.P.J."/>
            <person name="Gunesch A.P."/>
            <person name="Birkelbach J."/>
            <person name="Nuebel U."/>
            <person name="Pietschmann T."/>
            <person name="Bach T."/>
            <person name="Mueller R."/>
        </authorList>
    </citation>
    <scope>NUCLEOTIDE SEQUENCE</scope>
    <source>
        <strain evidence="6">MSr11367</strain>
    </source>
</reference>